<comment type="caution">
    <text evidence="8">The sequence shown here is derived from an EMBL/GenBank/DDBJ whole genome shotgun (WGS) entry which is preliminary data.</text>
</comment>
<dbReference type="Proteomes" id="UP001169006">
    <property type="component" value="Unassembled WGS sequence"/>
</dbReference>
<keyword evidence="9" id="KW-1185">Reference proteome</keyword>
<feature type="signal peptide" evidence="7">
    <location>
        <begin position="1"/>
        <end position="32"/>
    </location>
</feature>
<evidence type="ECO:0000256" key="4">
    <source>
        <dbReference type="ARBA" id="ARBA00023239"/>
    </source>
</evidence>
<dbReference type="InterPro" id="IPR006311">
    <property type="entry name" value="TAT_signal"/>
</dbReference>
<protein>
    <recommendedName>
        <fullName evidence="2 6">Carbonic anhydrase</fullName>
        <ecNumber evidence="2 6">4.2.1.1</ecNumber>
    </recommendedName>
    <alternativeName>
        <fullName evidence="6">Carbonate dehydratase</fullName>
    </alternativeName>
</protein>
<dbReference type="InterPro" id="IPR036874">
    <property type="entry name" value="Carbonic_anhydrase_sf"/>
</dbReference>
<reference evidence="8" key="2">
    <citation type="submission" date="2023-07" db="EMBL/GenBank/DDBJ databases">
        <authorList>
            <person name="Sun H."/>
        </authorList>
    </citation>
    <scope>NUCLEOTIDE SEQUENCE</scope>
    <source>
        <strain evidence="8">05753</strain>
    </source>
</reference>
<comment type="function">
    <text evidence="6">Reversible hydration of carbon dioxide.</text>
</comment>
<evidence type="ECO:0000313" key="9">
    <source>
        <dbReference type="Proteomes" id="UP001169006"/>
    </source>
</evidence>
<name>A0ABT8STN2_9HYPH</name>
<keyword evidence="3 6" id="KW-0862">Zinc</keyword>
<keyword evidence="7" id="KW-0732">Signal</keyword>
<sequence length="231" mass="23972">MNRRSFFGMAAGAALGVGGLGSGLFNAAPAIAATTLTPDQALEKLKAGNLKYQKAPEVCAADMMKTRETVAKGQNPWAVVLACADSRVAPELVFGGTGLGDLFVCRNAGNMADVATMGSIEYAVEHLGAPLIVVLGHERCGAIAAACEVAEKGTKLPGSIGPMVKAILPAAKAMRGKPGDYVDNVVKESARLTAKKITEKSPIVSEFIHHGKVKVVYGRYDLDTGAVEFLG</sequence>
<dbReference type="SMART" id="SM00947">
    <property type="entry name" value="Pro_CA"/>
    <property type="match status" value="1"/>
</dbReference>
<dbReference type="EMBL" id="JAUKWQ010000001">
    <property type="protein sequence ID" value="MDO1581799.1"/>
    <property type="molecule type" value="Genomic_DNA"/>
</dbReference>
<dbReference type="PROSITE" id="PS00705">
    <property type="entry name" value="PROK_CO2_ANHYDRASE_2"/>
    <property type="match status" value="1"/>
</dbReference>
<proteinExistence type="inferred from homology"/>
<dbReference type="CDD" id="cd03378">
    <property type="entry name" value="beta_CA_cladeC"/>
    <property type="match status" value="1"/>
</dbReference>
<evidence type="ECO:0000256" key="2">
    <source>
        <dbReference type="ARBA" id="ARBA00012925"/>
    </source>
</evidence>
<dbReference type="InterPro" id="IPR001765">
    <property type="entry name" value="Carbonic_anhydrase"/>
</dbReference>
<dbReference type="SUPFAM" id="SSF53056">
    <property type="entry name" value="beta-carbonic anhydrase, cab"/>
    <property type="match status" value="1"/>
</dbReference>
<dbReference type="PROSITE" id="PS00704">
    <property type="entry name" value="PROK_CO2_ANHYDRASE_1"/>
    <property type="match status" value="1"/>
</dbReference>
<dbReference type="InterPro" id="IPR015892">
    <property type="entry name" value="Carbonic_anhydrase_CS"/>
</dbReference>
<evidence type="ECO:0000313" key="8">
    <source>
        <dbReference type="EMBL" id="MDO1581799.1"/>
    </source>
</evidence>
<comment type="similarity">
    <text evidence="1 6">Belongs to the beta-class carbonic anhydrase family.</text>
</comment>
<accession>A0ABT8STN2</accession>
<dbReference type="EC" id="4.2.1.1" evidence="2 6"/>
<dbReference type="PANTHER" id="PTHR11002">
    <property type="entry name" value="CARBONIC ANHYDRASE"/>
    <property type="match status" value="1"/>
</dbReference>
<evidence type="ECO:0000256" key="1">
    <source>
        <dbReference type="ARBA" id="ARBA00006217"/>
    </source>
</evidence>
<organism evidence="8 9">
    <name type="scientific">Rhizobium oryzicola</name>
    <dbReference type="NCBI Taxonomy" id="1232668"/>
    <lineage>
        <taxon>Bacteria</taxon>
        <taxon>Pseudomonadati</taxon>
        <taxon>Pseudomonadota</taxon>
        <taxon>Alphaproteobacteria</taxon>
        <taxon>Hyphomicrobiales</taxon>
        <taxon>Rhizobiaceae</taxon>
        <taxon>Rhizobium/Agrobacterium group</taxon>
        <taxon>Rhizobium</taxon>
    </lineage>
</organism>
<evidence type="ECO:0000256" key="6">
    <source>
        <dbReference type="RuleBase" id="RU003956"/>
    </source>
</evidence>
<dbReference type="Gene3D" id="3.40.1050.10">
    <property type="entry name" value="Carbonic anhydrase"/>
    <property type="match status" value="1"/>
</dbReference>
<gene>
    <name evidence="8" type="ORF">Q2T52_06770</name>
</gene>
<feature type="chain" id="PRO_5046156065" description="Carbonic anhydrase" evidence="7">
    <location>
        <begin position="33"/>
        <end position="231"/>
    </location>
</feature>
<keyword evidence="4 6" id="KW-0456">Lyase</keyword>
<evidence type="ECO:0000256" key="7">
    <source>
        <dbReference type="SAM" id="SignalP"/>
    </source>
</evidence>
<dbReference type="PANTHER" id="PTHR11002:SF79">
    <property type="entry name" value="CARBONIC ANHYDRASE 2"/>
    <property type="match status" value="1"/>
</dbReference>
<comment type="catalytic activity">
    <reaction evidence="5 6">
        <text>hydrogencarbonate + H(+) = CO2 + H2O</text>
        <dbReference type="Rhea" id="RHEA:10748"/>
        <dbReference type="ChEBI" id="CHEBI:15377"/>
        <dbReference type="ChEBI" id="CHEBI:15378"/>
        <dbReference type="ChEBI" id="CHEBI:16526"/>
        <dbReference type="ChEBI" id="CHEBI:17544"/>
        <dbReference type="EC" id="4.2.1.1"/>
    </reaction>
</comment>
<dbReference type="RefSeq" id="WP_302075884.1">
    <property type="nucleotide sequence ID" value="NZ_JAUKWQ010000001.1"/>
</dbReference>
<dbReference type="Pfam" id="PF00484">
    <property type="entry name" value="Pro_CA"/>
    <property type="match status" value="1"/>
</dbReference>
<dbReference type="PROSITE" id="PS51318">
    <property type="entry name" value="TAT"/>
    <property type="match status" value="1"/>
</dbReference>
<evidence type="ECO:0000256" key="5">
    <source>
        <dbReference type="ARBA" id="ARBA00048348"/>
    </source>
</evidence>
<reference evidence="8" key="1">
    <citation type="journal article" date="2015" name="Int. J. Syst. Evol. Microbiol.">
        <title>Rhizobium oryzicola sp. nov., potential plant-growth-promoting endophytic bacteria isolated from rice roots.</title>
        <authorList>
            <person name="Zhang X.X."/>
            <person name="Gao J.S."/>
            <person name="Cao Y.H."/>
            <person name="Sheirdil R.A."/>
            <person name="Wang X.C."/>
            <person name="Zhang L."/>
        </authorList>
    </citation>
    <scope>NUCLEOTIDE SEQUENCE</scope>
    <source>
        <strain evidence="8">05753</strain>
    </source>
</reference>
<evidence type="ECO:0000256" key="3">
    <source>
        <dbReference type="ARBA" id="ARBA00022833"/>
    </source>
</evidence>